<evidence type="ECO:0000313" key="3">
    <source>
        <dbReference type="Proteomes" id="UP000183922"/>
    </source>
</evidence>
<dbReference type="EMBL" id="MNYR01000003">
    <property type="protein sequence ID" value="OIP56921.1"/>
    <property type="molecule type" value="Genomic_DNA"/>
</dbReference>
<protein>
    <recommendedName>
        <fullName evidence="1">Aspartyl/glutamyl-tRNA(Asn/Gln) amidotransferase subunit C</fullName>
        <shortName evidence="1">Asp/Glu-ADT subunit C</shortName>
        <ecNumber evidence="1">6.3.5.-</ecNumber>
    </recommendedName>
</protein>
<dbReference type="PANTHER" id="PTHR15004">
    <property type="entry name" value="GLUTAMYL-TRNA(GLN) AMIDOTRANSFERASE SUBUNIT C, MITOCHONDRIAL"/>
    <property type="match status" value="1"/>
</dbReference>
<keyword evidence="2" id="KW-0808">Transferase</keyword>
<dbReference type="InterPro" id="IPR036113">
    <property type="entry name" value="Asp/Glu-ADT_sf_sub_c"/>
</dbReference>
<comment type="subunit">
    <text evidence="1">Heterotrimer of A, B and C subunits.</text>
</comment>
<dbReference type="SUPFAM" id="SSF141000">
    <property type="entry name" value="Glu-tRNAGln amidotransferase C subunit"/>
    <property type="match status" value="1"/>
</dbReference>
<dbReference type="InterPro" id="IPR003837">
    <property type="entry name" value="GatC"/>
</dbReference>
<comment type="catalytic activity">
    <reaction evidence="1">
        <text>L-glutamyl-tRNA(Gln) + L-glutamine + ATP + H2O = L-glutaminyl-tRNA(Gln) + L-glutamate + ADP + phosphate + H(+)</text>
        <dbReference type="Rhea" id="RHEA:17521"/>
        <dbReference type="Rhea" id="RHEA-COMP:9681"/>
        <dbReference type="Rhea" id="RHEA-COMP:9684"/>
        <dbReference type="ChEBI" id="CHEBI:15377"/>
        <dbReference type="ChEBI" id="CHEBI:15378"/>
        <dbReference type="ChEBI" id="CHEBI:29985"/>
        <dbReference type="ChEBI" id="CHEBI:30616"/>
        <dbReference type="ChEBI" id="CHEBI:43474"/>
        <dbReference type="ChEBI" id="CHEBI:58359"/>
        <dbReference type="ChEBI" id="CHEBI:78520"/>
        <dbReference type="ChEBI" id="CHEBI:78521"/>
        <dbReference type="ChEBI" id="CHEBI:456216"/>
    </reaction>
</comment>
<gene>
    <name evidence="1" type="primary">gatC</name>
    <name evidence="2" type="ORF">AUK13_00135</name>
</gene>
<dbReference type="GO" id="GO:0016740">
    <property type="term" value="F:transferase activity"/>
    <property type="evidence" value="ECO:0007669"/>
    <property type="project" value="UniProtKB-KW"/>
</dbReference>
<evidence type="ECO:0000256" key="1">
    <source>
        <dbReference type="HAMAP-Rule" id="MF_00122"/>
    </source>
</evidence>
<keyword evidence="1" id="KW-0547">Nucleotide-binding</keyword>
<dbReference type="STRING" id="1805236.AUK13_00135"/>
<comment type="similarity">
    <text evidence="1">Belongs to the GatC family.</text>
</comment>
<dbReference type="HAMAP" id="MF_00122">
    <property type="entry name" value="GatC"/>
    <property type="match status" value="1"/>
</dbReference>
<dbReference type="Gene3D" id="1.10.20.60">
    <property type="entry name" value="Glu-tRNAGln amidotransferase C subunit, N-terminal domain"/>
    <property type="match status" value="1"/>
</dbReference>
<dbReference type="Pfam" id="PF02686">
    <property type="entry name" value="GatC"/>
    <property type="match status" value="1"/>
</dbReference>
<dbReference type="GO" id="GO:0005524">
    <property type="term" value="F:ATP binding"/>
    <property type="evidence" value="ECO:0007669"/>
    <property type="project" value="UniProtKB-KW"/>
</dbReference>
<dbReference type="AlphaFoldDB" id="A0A1J5F9G9"/>
<dbReference type="GO" id="GO:0070681">
    <property type="term" value="P:glutaminyl-tRNAGln biosynthesis via transamidation"/>
    <property type="evidence" value="ECO:0007669"/>
    <property type="project" value="TreeGrafter"/>
</dbReference>
<proteinExistence type="inferred from homology"/>
<keyword evidence="1" id="KW-0648">Protein biosynthesis</keyword>
<dbReference type="GO" id="GO:0006412">
    <property type="term" value="P:translation"/>
    <property type="evidence" value="ECO:0007669"/>
    <property type="project" value="UniProtKB-UniRule"/>
</dbReference>
<dbReference type="EC" id="6.3.5.-" evidence="1"/>
<evidence type="ECO:0000313" key="2">
    <source>
        <dbReference type="EMBL" id="OIP56921.1"/>
    </source>
</evidence>
<dbReference type="GO" id="GO:0050567">
    <property type="term" value="F:glutaminyl-tRNA synthase (glutamine-hydrolyzing) activity"/>
    <property type="evidence" value="ECO:0007669"/>
    <property type="project" value="UniProtKB-UniRule"/>
</dbReference>
<organism evidence="2 3">
    <name type="scientific">Candidatus Kuenenbacteria bacterium CG2_30_39_24</name>
    <dbReference type="NCBI Taxonomy" id="1805236"/>
    <lineage>
        <taxon>Bacteria</taxon>
        <taxon>Candidatus Kueneniibacteriota</taxon>
    </lineage>
</organism>
<keyword evidence="1" id="KW-0067">ATP-binding</keyword>
<dbReference type="NCBIfam" id="TIGR00135">
    <property type="entry name" value="gatC"/>
    <property type="match status" value="1"/>
</dbReference>
<dbReference type="Proteomes" id="UP000183922">
    <property type="component" value="Unassembled WGS sequence"/>
</dbReference>
<accession>A0A1J5F9G9</accession>
<reference evidence="2 3" key="1">
    <citation type="journal article" date="2016" name="Environ. Microbiol.">
        <title>Genomic resolution of a cold subsurface aquifer community provides metabolic insights for novel microbes adapted to high CO concentrations.</title>
        <authorList>
            <person name="Probst A.J."/>
            <person name="Castelle C.J."/>
            <person name="Singh A."/>
            <person name="Brown C.T."/>
            <person name="Anantharaman K."/>
            <person name="Sharon I."/>
            <person name="Hug L.A."/>
            <person name="Burstein D."/>
            <person name="Emerson J.B."/>
            <person name="Thomas B.C."/>
            <person name="Banfield J.F."/>
        </authorList>
    </citation>
    <scope>NUCLEOTIDE SEQUENCE [LARGE SCALE GENOMIC DNA]</scope>
    <source>
        <strain evidence="2">CG2_30_39_24</strain>
    </source>
</reference>
<dbReference type="GO" id="GO:0050566">
    <property type="term" value="F:asparaginyl-tRNA synthase (glutamine-hydrolyzing) activity"/>
    <property type="evidence" value="ECO:0007669"/>
    <property type="project" value="RHEA"/>
</dbReference>
<comment type="caution">
    <text evidence="2">The sequence shown here is derived from an EMBL/GenBank/DDBJ whole genome shotgun (WGS) entry which is preliminary data.</text>
</comment>
<sequence>MSLDTKQVEHVAQLARIELSSEEKQKFTKDLGEILDYFEKLKRLETTGIEATSQSIGLKNISRADEIAGCPEDVQKNILANAPDRSGRFIKVNKIL</sequence>
<dbReference type="GO" id="GO:0006450">
    <property type="term" value="P:regulation of translational fidelity"/>
    <property type="evidence" value="ECO:0007669"/>
    <property type="project" value="InterPro"/>
</dbReference>
<keyword evidence="1" id="KW-0436">Ligase</keyword>
<comment type="function">
    <text evidence="1">Allows the formation of correctly charged Asn-tRNA(Asn) or Gln-tRNA(Gln) through the transamidation of misacylated Asp-tRNA(Asn) or Glu-tRNA(Gln) in organisms which lack either or both of asparaginyl-tRNA or glutaminyl-tRNA synthetases. The reaction takes place in the presence of glutamine and ATP through an activated phospho-Asp-tRNA(Asn) or phospho-Glu-tRNA(Gln).</text>
</comment>
<name>A0A1J5F9G9_9BACT</name>
<comment type="catalytic activity">
    <reaction evidence="1">
        <text>L-aspartyl-tRNA(Asn) + L-glutamine + ATP + H2O = L-asparaginyl-tRNA(Asn) + L-glutamate + ADP + phosphate + 2 H(+)</text>
        <dbReference type="Rhea" id="RHEA:14513"/>
        <dbReference type="Rhea" id="RHEA-COMP:9674"/>
        <dbReference type="Rhea" id="RHEA-COMP:9677"/>
        <dbReference type="ChEBI" id="CHEBI:15377"/>
        <dbReference type="ChEBI" id="CHEBI:15378"/>
        <dbReference type="ChEBI" id="CHEBI:29985"/>
        <dbReference type="ChEBI" id="CHEBI:30616"/>
        <dbReference type="ChEBI" id="CHEBI:43474"/>
        <dbReference type="ChEBI" id="CHEBI:58359"/>
        <dbReference type="ChEBI" id="CHEBI:78515"/>
        <dbReference type="ChEBI" id="CHEBI:78516"/>
        <dbReference type="ChEBI" id="CHEBI:456216"/>
    </reaction>
</comment>
<dbReference type="PANTHER" id="PTHR15004:SF0">
    <property type="entry name" value="GLUTAMYL-TRNA(GLN) AMIDOTRANSFERASE SUBUNIT C, MITOCHONDRIAL"/>
    <property type="match status" value="1"/>
</dbReference>